<dbReference type="AlphaFoldDB" id="A0A151IZ02"/>
<organism evidence="1 2">
    <name type="scientific">Trachymyrmex cornetzi</name>
    <dbReference type="NCBI Taxonomy" id="471704"/>
    <lineage>
        <taxon>Eukaryota</taxon>
        <taxon>Metazoa</taxon>
        <taxon>Ecdysozoa</taxon>
        <taxon>Arthropoda</taxon>
        <taxon>Hexapoda</taxon>
        <taxon>Insecta</taxon>
        <taxon>Pterygota</taxon>
        <taxon>Neoptera</taxon>
        <taxon>Endopterygota</taxon>
        <taxon>Hymenoptera</taxon>
        <taxon>Apocrita</taxon>
        <taxon>Aculeata</taxon>
        <taxon>Formicoidea</taxon>
        <taxon>Formicidae</taxon>
        <taxon>Myrmicinae</taxon>
        <taxon>Trachymyrmex</taxon>
    </lineage>
</organism>
<accession>A0A151IZ02</accession>
<sequence>FQKEACSRPKVYGTKDGIKFSSNIIVSRLISTTVVEGPLKVSLTHDIMLTSCFMDVNGVLKNQYNRSRKTGPFSAPKLNFPDTKAKVPKHLDGTSGTELFAFVSTLTRLNITPQAIPHEFLAVHTSTLYYHCDNFINPRYVLALMEAITIATSLIRD</sequence>
<keyword evidence="2" id="KW-1185">Reference proteome</keyword>
<name>A0A151IZ02_9HYME</name>
<dbReference type="Proteomes" id="UP000078492">
    <property type="component" value="Unassembled WGS sequence"/>
</dbReference>
<evidence type="ECO:0000313" key="2">
    <source>
        <dbReference type="Proteomes" id="UP000078492"/>
    </source>
</evidence>
<dbReference type="EMBL" id="KQ980731">
    <property type="protein sequence ID" value="KYN13971.1"/>
    <property type="molecule type" value="Genomic_DNA"/>
</dbReference>
<protein>
    <submittedName>
        <fullName evidence="1">Uncharacterized protein</fullName>
    </submittedName>
</protein>
<gene>
    <name evidence="1" type="ORF">ALC57_13832</name>
</gene>
<evidence type="ECO:0000313" key="1">
    <source>
        <dbReference type="EMBL" id="KYN13971.1"/>
    </source>
</evidence>
<reference evidence="1 2" key="1">
    <citation type="submission" date="2015-09" db="EMBL/GenBank/DDBJ databases">
        <title>Trachymyrmex cornetzi WGS genome.</title>
        <authorList>
            <person name="Nygaard S."/>
            <person name="Hu H."/>
            <person name="Boomsma J."/>
            <person name="Zhang G."/>
        </authorList>
    </citation>
    <scope>NUCLEOTIDE SEQUENCE [LARGE SCALE GENOMIC DNA]</scope>
    <source>
        <strain evidence="1">Tcor2-1</strain>
        <tissue evidence="1">Whole body</tissue>
    </source>
</reference>
<feature type="non-terminal residue" evidence="1">
    <location>
        <position position="1"/>
    </location>
</feature>
<proteinExistence type="predicted"/>